<evidence type="ECO:0000256" key="1">
    <source>
        <dbReference type="ARBA" id="ARBA00023015"/>
    </source>
</evidence>
<dbReference type="PANTHER" id="PTHR30204:SF92">
    <property type="entry name" value="HTH-TYPE TRANSCRIPTIONAL REGULATOR ZNTR"/>
    <property type="match status" value="1"/>
</dbReference>
<dbReference type="InterPro" id="IPR047057">
    <property type="entry name" value="MerR_fam"/>
</dbReference>
<dbReference type="Proteomes" id="UP000007029">
    <property type="component" value="Chromosome"/>
</dbReference>
<keyword evidence="4" id="KW-0175">Coiled coil</keyword>
<dbReference type="HOGENOM" id="CLU_060077_2_0_5"/>
<dbReference type="PROSITE" id="PS50937">
    <property type="entry name" value="HTH_MERR_2"/>
    <property type="match status" value="1"/>
</dbReference>
<evidence type="ECO:0000256" key="4">
    <source>
        <dbReference type="SAM" id="Coils"/>
    </source>
</evidence>
<evidence type="ECO:0000313" key="7">
    <source>
        <dbReference type="Proteomes" id="UP000007029"/>
    </source>
</evidence>
<dbReference type="EMBL" id="CP000362">
    <property type="protein sequence ID" value="ABG30586.1"/>
    <property type="molecule type" value="Genomic_DNA"/>
</dbReference>
<dbReference type="SUPFAM" id="SSF46955">
    <property type="entry name" value="Putative DNA-binding domain"/>
    <property type="match status" value="1"/>
</dbReference>
<name>Q16BQ7_ROSDO</name>
<dbReference type="InterPro" id="IPR009061">
    <property type="entry name" value="DNA-bd_dom_put_sf"/>
</dbReference>
<evidence type="ECO:0000256" key="2">
    <source>
        <dbReference type="ARBA" id="ARBA00023125"/>
    </source>
</evidence>
<dbReference type="STRING" id="375451.RD1_0918"/>
<dbReference type="CDD" id="cd04785">
    <property type="entry name" value="HTH_CadR-PbrR-like"/>
    <property type="match status" value="1"/>
</dbReference>
<dbReference type="eggNOG" id="COG0789">
    <property type="taxonomic scope" value="Bacteria"/>
</dbReference>
<dbReference type="PRINTS" id="PR00040">
    <property type="entry name" value="HTHMERR"/>
</dbReference>
<keyword evidence="2" id="KW-0238">DNA-binding</keyword>
<dbReference type="Pfam" id="PF09278">
    <property type="entry name" value="MerR-DNA-bind"/>
    <property type="match status" value="1"/>
</dbReference>
<evidence type="ECO:0000259" key="5">
    <source>
        <dbReference type="PROSITE" id="PS50937"/>
    </source>
</evidence>
<feature type="coiled-coil region" evidence="4">
    <location>
        <begin position="82"/>
        <end position="116"/>
    </location>
</feature>
<dbReference type="RefSeq" id="WP_011567208.1">
    <property type="nucleotide sequence ID" value="NC_008209.1"/>
</dbReference>
<dbReference type="KEGG" id="rde:RD1_0918"/>
<sequence length="145" mass="16543">MYPIGTLSKRTGTKVQTIRYYEQIGLMQAPERSSGGRRRYNDAALDRLSFIRHARQLGFTLDAIRELLDLSDNPARPCAQVDEIAHRQLQEVEQRIARLEALRVELERMLDQCRRNTVAECRVLQVLGDHSACLSDHGAPLSREA</sequence>
<organism evidence="6 7">
    <name type="scientific">Roseobacter denitrificans (strain ATCC 33942 / OCh 114)</name>
    <name type="common">Erythrobacter sp. (strain OCh 114)</name>
    <name type="synonym">Roseobacter denitrificans</name>
    <dbReference type="NCBI Taxonomy" id="375451"/>
    <lineage>
        <taxon>Bacteria</taxon>
        <taxon>Pseudomonadati</taxon>
        <taxon>Pseudomonadota</taxon>
        <taxon>Alphaproteobacteria</taxon>
        <taxon>Rhodobacterales</taxon>
        <taxon>Roseobacteraceae</taxon>
        <taxon>Roseobacter</taxon>
    </lineage>
</organism>
<evidence type="ECO:0000256" key="3">
    <source>
        <dbReference type="ARBA" id="ARBA00023163"/>
    </source>
</evidence>
<dbReference type="InterPro" id="IPR000551">
    <property type="entry name" value="MerR-type_HTH_dom"/>
</dbReference>
<dbReference type="InterPro" id="IPR015358">
    <property type="entry name" value="Tscrpt_reg_MerR_DNA-bd"/>
</dbReference>
<dbReference type="Pfam" id="PF00376">
    <property type="entry name" value="MerR"/>
    <property type="match status" value="1"/>
</dbReference>
<dbReference type="SMART" id="SM00422">
    <property type="entry name" value="HTH_MERR"/>
    <property type="match status" value="1"/>
</dbReference>
<proteinExistence type="predicted"/>
<feature type="domain" description="HTH merR-type" evidence="5">
    <location>
        <begin position="1"/>
        <end position="70"/>
    </location>
</feature>
<gene>
    <name evidence="6" type="primary">zntR</name>
    <name evidence="6" type="ordered locus">RD1_0918</name>
</gene>
<accession>Q16BQ7</accession>
<dbReference type="OrthoDB" id="9802944at2"/>
<dbReference type="GO" id="GO:0003700">
    <property type="term" value="F:DNA-binding transcription factor activity"/>
    <property type="evidence" value="ECO:0007669"/>
    <property type="project" value="InterPro"/>
</dbReference>
<keyword evidence="1" id="KW-0805">Transcription regulation</keyword>
<dbReference type="Gene3D" id="1.10.1660.10">
    <property type="match status" value="1"/>
</dbReference>
<reference evidence="6 7" key="1">
    <citation type="journal article" date="2007" name="J. Bacteriol.">
        <title>The complete genome sequence of Roseobacter denitrificans reveals a mixotrophic rather than photosynthetic metabolism.</title>
        <authorList>
            <person name="Swingley W.D."/>
            <person name="Sadekar S."/>
            <person name="Mastrian S.D."/>
            <person name="Matthies H.J."/>
            <person name="Hao J."/>
            <person name="Ramos H."/>
            <person name="Acharya C.R."/>
            <person name="Conrad A.L."/>
            <person name="Taylor H.L."/>
            <person name="Dejesa L.C."/>
            <person name="Shah M.K."/>
            <person name="O'huallachain M.E."/>
            <person name="Lince M.T."/>
            <person name="Blankenship R.E."/>
            <person name="Beatty J.T."/>
            <person name="Touchman J.W."/>
        </authorList>
    </citation>
    <scope>NUCLEOTIDE SEQUENCE [LARGE SCALE GENOMIC DNA]</scope>
    <source>
        <strain evidence="7">ATCC 33942 / OCh 114</strain>
    </source>
</reference>
<dbReference type="AlphaFoldDB" id="Q16BQ7"/>
<dbReference type="GO" id="GO:0003677">
    <property type="term" value="F:DNA binding"/>
    <property type="evidence" value="ECO:0007669"/>
    <property type="project" value="UniProtKB-KW"/>
</dbReference>
<keyword evidence="3" id="KW-0804">Transcription</keyword>
<evidence type="ECO:0000313" key="6">
    <source>
        <dbReference type="EMBL" id="ABG30586.1"/>
    </source>
</evidence>
<keyword evidence="7" id="KW-1185">Reference proteome</keyword>
<protein>
    <submittedName>
        <fullName evidence="6">HTH-type transcriptional regulator ZntR</fullName>
    </submittedName>
</protein>
<dbReference type="PANTHER" id="PTHR30204">
    <property type="entry name" value="REDOX-CYCLING DRUG-SENSING TRANSCRIPTIONAL ACTIVATOR SOXR"/>
    <property type="match status" value="1"/>
</dbReference>